<keyword evidence="4" id="KW-1185">Reference proteome</keyword>
<feature type="compositionally biased region" description="Basic and acidic residues" evidence="2">
    <location>
        <begin position="89"/>
        <end position="101"/>
    </location>
</feature>
<sequence>MAAAIASRVTLAGAALGREQAPGKVASGSLSVGSLRARAVQVEACQSLSSSARFGADCSGLRDGGVRRGGRRVVVGRVFASSAVEDKVSQEEVPRSEKESSGETSQVAGDEGVRKDSDATAGSSSEFGDMEDIEVEKGFKMSRVCDRLIDVFLVERTKPEDWRILITFSQEWGTIRPYFFKRCESQAKLAEDPKKKADLLKLARQMKEVDDDMKRHNKLLEKVKESPLELDAIVARHRDEFTGDFFQHLHILTEACKDDLEKREEIATIASKCLIAVETHDSVSEDDRYLDVAQMKFDDILSAPSLEAAAAKIDNLAKTKQLDSTLMLLMTRAWASAKESTLMKDEAKDIMFYLYNVARANMAKSIPKEIQILRRLLNIEDPRERFEEMTNVFSPGDELEGKEPDGLYTKPEKLLKWINVVLDAFYSNKKGTLIKEAQNMLNPAVISRLEILRDVLEGQFM</sequence>
<evidence type="ECO:0000256" key="1">
    <source>
        <dbReference type="SAM" id="Coils"/>
    </source>
</evidence>
<protein>
    <submittedName>
        <fullName evidence="3">Uncharacterized protein</fullName>
    </submittedName>
</protein>
<feature type="region of interest" description="Disordered" evidence="2">
    <location>
        <begin position="89"/>
        <end position="127"/>
    </location>
</feature>
<keyword evidence="1" id="KW-0175">Coiled coil</keyword>
<dbReference type="GO" id="GO:0009941">
    <property type="term" value="C:chloroplast envelope"/>
    <property type="evidence" value="ECO:0007669"/>
    <property type="project" value="TreeGrafter"/>
</dbReference>
<dbReference type="PANTHER" id="PTHR31755:SF3">
    <property type="entry name" value="EXOCYST COMPLEX COMPONENT SEC6"/>
    <property type="match status" value="1"/>
</dbReference>
<feature type="coiled-coil region" evidence="1">
    <location>
        <begin position="199"/>
        <end position="226"/>
    </location>
</feature>
<evidence type="ECO:0000256" key="2">
    <source>
        <dbReference type="SAM" id="MobiDB-lite"/>
    </source>
</evidence>
<gene>
    <name evidence="3" type="ORF">KC19_1G055700</name>
</gene>
<dbReference type="AlphaFoldDB" id="A0A8T0J446"/>
<dbReference type="Proteomes" id="UP000822688">
    <property type="component" value="Chromosome 1"/>
</dbReference>
<name>A0A8T0J446_CERPU</name>
<evidence type="ECO:0000313" key="3">
    <source>
        <dbReference type="EMBL" id="KAG0589879.1"/>
    </source>
</evidence>
<dbReference type="PANTHER" id="PTHR31755">
    <property type="entry name" value="FOLATE RECEPTOR-LIKE"/>
    <property type="match status" value="1"/>
</dbReference>
<dbReference type="GO" id="GO:0009535">
    <property type="term" value="C:chloroplast thylakoid membrane"/>
    <property type="evidence" value="ECO:0007669"/>
    <property type="project" value="TreeGrafter"/>
</dbReference>
<dbReference type="EMBL" id="CM026421">
    <property type="protein sequence ID" value="KAG0589879.1"/>
    <property type="molecule type" value="Genomic_DNA"/>
</dbReference>
<organism evidence="3 4">
    <name type="scientific">Ceratodon purpureus</name>
    <name type="common">Fire moss</name>
    <name type="synonym">Dicranum purpureum</name>
    <dbReference type="NCBI Taxonomy" id="3225"/>
    <lineage>
        <taxon>Eukaryota</taxon>
        <taxon>Viridiplantae</taxon>
        <taxon>Streptophyta</taxon>
        <taxon>Embryophyta</taxon>
        <taxon>Bryophyta</taxon>
        <taxon>Bryophytina</taxon>
        <taxon>Bryopsida</taxon>
        <taxon>Dicranidae</taxon>
        <taxon>Pseudoditrichales</taxon>
        <taxon>Ditrichaceae</taxon>
        <taxon>Ceratodon</taxon>
    </lineage>
</organism>
<reference evidence="3" key="1">
    <citation type="submission" date="2020-06" db="EMBL/GenBank/DDBJ databases">
        <title>WGS assembly of Ceratodon purpureus strain R40.</title>
        <authorList>
            <person name="Carey S.B."/>
            <person name="Jenkins J."/>
            <person name="Shu S."/>
            <person name="Lovell J.T."/>
            <person name="Sreedasyam A."/>
            <person name="Maumus F."/>
            <person name="Tiley G.P."/>
            <person name="Fernandez-Pozo N."/>
            <person name="Barry K."/>
            <person name="Chen C."/>
            <person name="Wang M."/>
            <person name="Lipzen A."/>
            <person name="Daum C."/>
            <person name="Saski C.A."/>
            <person name="Payton A.C."/>
            <person name="Mcbreen J.C."/>
            <person name="Conrad R.E."/>
            <person name="Kollar L.M."/>
            <person name="Olsson S."/>
            <person name="Huttunen S."/>
            <person name="Landis J.B."/>
            <person name="Wickett N.J."/>
            <person name="Johnson M.G."/>
            <person name="Rensing S.A."/>
            <person name="Grimwood J."/>
            <person name="Schmutz J."/>
            <person name="Mcdaniel S.F."/>
        </authorList>
    </citation>
    <scope>NUCLEOTIDE SEQUENCE</scope>
    <source>
        <strain evidence="3">R40</strain>
    </source>
</reference>
<proteinExistence type="predicted"/>
<comment type="caution">
    <text evidence="3">The sequence shown here is derived from an EMBL/GenBank/DDBJ whole genome shotgun (WGS) entry which is preliminary data.</text>
</comment>
<dbReference type="InterPro" id="IPR040320">
    <property type="entry name" value="At4g37920-like"/>
</dbReference>
<evidence type="ECO:0000313" key="4">
    <source>
        <dbReference type="Proteomes" id="UP000822688"/>
    </source>
</evidence>
<accession>A0A8T0J446</accession>